<proteinExistence type="predicted"/>
<name>A0A7Z9BR20_9CYAN</name>
<reference evidence="1" key="1">
    <citation type="submission" date="2019-10" db="EMBL/GenBank/DDBJ databases">
        <authorList>
            <consortium name="Genoscope - CEA"/>
            <person name="William W."/>
        </authorList>
    </citation>
    <scope>NUCLEOTIDE SEQUENCE [LARGE SCALE GENOMIC DNA]</scope>
    <source>
        <strain evidence="1">BBR_PRJEB10994</strain>
    </source>
</reference>
<dbReference type="AlphaFoldDB" id="A0A7Z9BR20"/>
<evidence type="ECO:0000313" key="1">
    <source>
        <dbReference type="EMBL" id="VXD16896.1"/>
    </source>
</evidence>
<evidence type="ECO:0000313" key="2">
    <source>
        <dbReference type="Proteomes" id="UP000182190"/>
    </source>
</evidence>
<dbReference type="Gene3D" id="3.30.70.1790">
    <property type="entry name" value="RepB DNA-primase, N-terminal domain"/>
    <property type="match status" value="1"/>
</dbReference>
<dbReference type="RefSeq" id="WP_083616843.1">
    <property type="nucleotide sequence ID" value="NZ_LR734992.1"/>
</dbReference>
<protein>
    <submittedName>
        <fullName evidence="1">Uncharacterized protein</fullName>
    </submittedName>
</protein>
<sequence length="430" mass="49171">MSESERKSCIKFLHTIGFNLGSKIWIRASWNYPDIPAPYRWKTYLRGNKKFYCQYIFCGEITNFGFALTRCCYGGRDQKGNTIWQPTTKIYEDGFKLAQNLSKIGATVCFYPNQPTVGISNAHVINCHSIFYEIDNLSIFYQQEAIENLKQRTGLTPSAVVYTGGKSLHVYFRASEPLTPKQWLLLNRKLTIIQGSDPAICNLARAMRLPGLYRCKMVNGTLSSPVPITLEQCLGNQYSPKLINKLLNSTGLFPYGLEEPRWQKWVQFFHKQQAGDPVNPEEVLKNKIENKSVIDSRVNRCKYTRIKDSYKSISKTPKLLKLGTQLSIPLLICLTQDNRTLITQGGYLGNRNSGGYKLARNLLGTASLLDEQGINYFPTPYKLFKQYSNRCNPSVDDDERERIWKSACSKPAYPSRDYYSILGSIRQWLA</sequence>
<organism evidence="1 2">
    <name type="scientific">Planktothrix paucivesiculata PCC 9631</name>
    <dbReference type="NCBI Taxonomy" id="671071"/>
    <lineage>
        <taxon>Bacteria</taxon>
        <taxon>Bacillati</taxon>
        <taxon>Cyanobacteriota</taxon>
        <taxon>Cyanophyceae</taxon>
        <taxon>Oscillatoriophycideae</taxon>
        <taxon>Oscillatoriales</taxon>
        <taxon>Microcoleaceae</taxon>
        <taxon>Planktothrix</taxon>
    </lineage>
</organism>
<dbReference type="EMBL" id="CZCS02000163">
    <property type="protein sequence ID" value="VXD16896.1"/>
    <property type="molecule type" value="Genomic_DNA"/>
</dbReference>
<dbReference type="OrthoDB" id="460004at2"/>
<gene>
    <name evidence="1" type="ORF">PL9631_250099</name>
</gene>
<comment type="caution">
    <text evidence="1">The sequence shown here is derived from an EMBL/GenBank/DDBJ whole genome shotgun (WGS) entry which is preliminary data.</text>
</comment>
<dbReference type="Proteomes" id="UP000182190">
    <property type="component" value="Unassembled WGS sequence"/>
</dbReference>
<accession>A0A7Z9BR20</accession>
<keyword evidence="2" id="KW-1185">Reference proteome</keyword>